<keyword evidence="4" id="KW-1185">Reference proteome</keyword>
<dbReference type="InterPro" id="IPR001466">
    <property type="entry name" value="Beta-lactam-related"/>
</dbReference>
<proteinExistence type="predicted"/>
<dbReference type="GO" id="GO:0004180">
    <property type="term" value="F:carboxypeptidase activity"/>
    <property type="evidence" value="ECO:0007669"/>
    <property type="project" value="UniProtKB-KW"/>
</dbReference>
<dbReference type="Gene3D" id="3.40.710.10">
    <property type="entry name" value="DD-peptidase/beta-lactamase superfamily"/>
    <property type="match status" value="1"/>
</dbReference>
<reference evidence="3 4" key="1">
    <citation type="submission" date="2019-06" db="EMBL/GenBank/DDBJ databases">
        <title>Sequencing the genomes of 1000 actinobacteria strains.</title>
        <authorList>
            <person name="Klenk H.-P."/>
        </authorList>
    </citation>
    <scope>NUCLEOTIDE SEQUENCE [LARGE SCALE GENOMIC DNA]</scope>
    <source>
        <strain evidence="3 4">DSM 44826</strain>
    </source>
</reference>
<dbReference type="Pfam" id="PF00144">
    <property type="entry name" value="Beta-lactamase"/>
    <property type="match status" value="1"/>
</dbReference>
<dbReference type="AlphaFoldDB" id="A0A561TTW4"/>
<feature type="domain" description="DUF7586" evidence="2">
    <location>
        <begin position="357"/>
        <end position="441"/>
    </location>
</feature>
<dbReference type="InterPro" id="IPR056008">
    <property type="entry name" value="DUF7586"/>
</dbReference>
<gene>
    <name evidence="3" type="ORF">FHX73_13618</name>
</gene>
<organism evidence="3 4">
    <name type="scientific">Kitasatospora viridis</name>
    <dbReference type="NCBI Taxonomy" id="281105"/>
    <lineage>
        <taxon>Bacteria</taxon>
        <taxon>Bacillati</taxon>
        <taxon>Actinomycetota</taxon>
        <taxon>Actinomycetes</taxon>
        <taxon>Kitasatosporales</taxon>
        <taxon>Streptomycetaceae</taxon>
        <taxon>Kitasatospora</taxon>
    </lineage>
</organism>
<evidence type="ECO:0000313" key="3">
    <source>
        <dbReference type="EMBL" id="TWF90571.1"/>
    </source>
</evidence>
<evidence type="ECO:0000259" key="1">
    <source>
        <dbReference type="Pfam" id="PF00144"/>
    </source>
</evidence>
<comment type="caution">
    <text evidence="3">The sequence shown here is derived from an EMBL/GenBank/DDBJ whole genome shotgun (WGS) entry which is preliminary data.</text>
</comment>
<dbReference type="RefSeq" id="WP_145909758.1">
    <property type="nucleotide sequence ID" value="NZ_BAAAMZ010000001.1"/>
</dbReference>
<dbReference type="OrthoDB" id="3863176at2"/>
<name>A0A561TTW4_9ACTN</name>
<dbReference type="PANTHER" id="PTHR46825">
    <property type="entry name" value="D-ALANYL-D-ALANINE-CARBOXYPEPTIDASE/ENDOPEPTIDASE AMPH"/>
    <property type="match status" value="1"/>
</dbReference>
<dbReference type="PANTHER" id="PTHR46825:SF7">
    <property type="entry name" value="D-ALANYL-D-ALANINE CARBOXYPEPTIDASE"/>
    <property type="match status" value="1"/>
</dbReference>
<dbReference type="SUPFAM" id="SSF56601">
    <property type="entry name" value="beta-lactamase/transpeptidase-like"/>
    <property type="match status" value="1"/>
</dbReference>
<evidence type="ECO:0000313" key="4">
    <source>
        <dbReference type="Proteomes" id="UP000317940"/>
    </source>
</evidence>
<accession>A0A561TTW4</accession>
<dbReference type="InterPro" id="IPR050491">
    <property type="entry name" value="AmpC-like"/>
</dbReference>
<keyword evidence="3" id="KW-0378">Hydrolase</keyword>
<keyword evidence="3" id="KW-0121">Carboxypeptidase</keyword>
<dbReference type="InterPro" id="IPR012338">
    <property type="entry name" value="Beta-lactam/transpept-like"/>
</dbReference>
<sequence length="462" mass="49630">MPDVSDELPSLELLPQTRRALLHRVAVGQADGRAPSLIGAVLRGGQLVWSGARSMIEGHAPDANVQFRIGSITKTFTAVLVLRLRDEGLLDLADPLEQHLPGTAAGRATVRELLGHSAGLTAEPPGPWWERAHWAARPEPGELLEEQPFRYPAGERFRYSNPGYALLGALVERLRGEPWAEVLRQELLEPLGMTRTTLLPQAPHAGGFAVHPWADVMMPEPLTDTGPMAPAGQLWSTAADLIRFAAFLCGGNEKVLAPETLAEMRRPAVAPEGDWTSCYGLGLQLRREHGRLLFGHAGSVPGFLAGLWVCEEEDVAAVALTNTTSGAAAGTVAADLVRIVAEQEPRFPEPWRPVIEVAPELLAATGPWFWGPAPLTLHLLSCGELELREAGRAGGRTRFQREADGSWTAQDGYFAGEPLRMVPAVDGSLSHLDLGGLVLTRQPYGPAGVVPGGLDPKGWHLG</sequence>
<keyword evidence="3" id="KW-0645">Protease</keyword>
<feature type="domain" description="Beta-lactamase-related" evidence="1">
    <location>
        <begin position="27"/>
        <end position="341"/>
    </location>
</feature>
<protein>
    <submittedName>
        <fullName evidence="3">D-alanyl-D-alanine carboxypeptidase</fullName>
    </submittedName>
</protein>
<dbReference type="EMBL" id="VIWT01000003">
    <property type="protein sequence ID" value="TWF90571.1"/>
    <property type="molecule type" value="Genomic_DNA"/>
</dbReference>
<dbReference type="Pfam" id="PF24491">
    <property type="entry name" value="DUF7586"/>
    <property type="match status" value="1"/>
</dbReference>
<evidence type="ECO:0000259" key="2">
    <source>
        <dbReference type="Pfam" id="PF24491"/>
    </source>
</evidence>
<dbReference type="Proteomes" id="UP000317940">
    <property type="component" value="Unassembled WGS sequence"/>
</dbReference>